<evidence type="ECO:0000259" key="2">
    <source>
        <dbReference type="PROSITE" id="PS50093"/>
    </source>
</evidence>
<dbReference type="PROSITE" id="PS50093">
    <property type="entry name" value="PKD"/>
    <property type="match status" value="1"/>
</dbReference>
<evidence type="ECO:0000313" key="3">
    <source>
        <dbReference type="EMBL" id="NER19155.1"/>
    </source>
</evidence>
<dbReference type="InterPro" id="IPR022409">
    <property type="entry name" value="PKD/Chitinase_dom"/>
</dbReference>
<dbReference type="RefSeq" id="WP_164033839.1">
    <property type="nucleotide sequence ID" value="NZ_JAABOQ010000014.1"/>
</dbReference>
<feature type="non-terminal residue" evidence="3">
    <location>
        <position position="951"/>
    </location>
</feature>
<dbReference type="Pfam" id="PF17963">
    <property type="entry name" value="Big_9"/>
    <property type="match status" value="5"/>
</dbReference>
<proteinExistence type="predicted"/>
<evidence type="ECO:0000256" key="1">
    <source>
        <dbReference type="SAM" id="MobiDB-lite"/>
    </source>
</evidence>
<accession>A0A6M0CMI6</accession>
<feature type="non-terminal residue" evidence="3">
    <location>
        <position position="1"/>
    </location>
</feature>
<dbReference type="Pfam" id="PF18911">
    <property type="entry name" value="PKD_4"/>
    <property type="match status" value="1"/>
</dbReference>
<dbReference type="InterPro" id="IPR013783">
    <property type="entry name" value="Ig-like_fold"/>
</dbReference>
<name>A0A6M0CMI6_9FLAO</name>
<comment type="caution">
    <text evidence="3">The sequence shown here is derived from an EMBL/GenBank/DDBJ whole genome shotgun (WGS) entry which is preliminary data.</text>
</comment>
<sequence length="951" mass="98271">LDFPSNITHTYTTAERFTAQLIVTDSNGCINTQDIEIDAAQGMPVINLNGGDITQCQGEAFVDPMSATDADGNDITNQVVVSVDPDTFGNAASPNPGTYTFSYTLTDAEDKMRTVVINASPQPQIQTAVLTVPTGDNITFNTIDNNPNAPTAGIAYSWVFSNGFTSDLANVTTSFDAAGTYNVSLRITYNNSGCFDETNIDFEVTQANRPPTAEDITISFDQNSTNNTIDLTVSINDLDGDALTTTIVTNATNGTATISGNIIIYTPNTNYVGDDTIIYQVSDGVNPAVQATITISVDDVNFPPTAQDTTVSFDENSANNIIDVSSLINDDDGDALTLSIAMNSTNGVSTLAGPTTISYSPDTDYSGPDSITYQVTDGVNPPVQAIITISVDNVNMPPIAADFTATVDENSTNNPIDLVPNITEPDGDAYTTAIVTGPSNGSATITGNVISYTPNANFDGADSITYSVNDAMNPAVNGIISIDVQNVNMPPVAQNDNLSITEGNNFGISIFIDNGNGPDQDPDGDTFTVDQVNGSAPLVGTNVAGTNGGIFNINPAGNLIFNTNGDFVALNNGETDTTQITYQINDGNGGTDTATVIVTVDGVDPVNQPPVAQDDAFTVAENASTLNRNLFNDNGNGVDSDPENDPLTVDRVNNLGSNIGQQVFGTNGGIFLIAANGNMSFDPNGEFDALNNGESQVTSVTYRITDGTNFSNTATVSITVTGISVSNIAPTAVAGPNQNLPSGTTSFSLDGTGSSDPDGSITAYAWTQVSGPNTATISNSSSASTNITGAITGTYVFQLEVTDNGTPGLTDTDTVQIIIDAPANQQPIAEAGPNQNLVAGTTSFSLDGTGSSDPDGSITAYAWTQVSGPNTATISNSSSASTNITGAITGTYVFQLEVTDNGTPGLTDTDTVQIIIDAPANQQPIAEAGPNQNLVAGTTSFSLDGTGSSDP</sequence>
<dbReference type="Proteomes" id="UP000474296">
    <property type="component" value="Unassembled WGS sequence"/>
</dbReference>
<feature type="domain" description="PKD" evidence="2">
    <location>
        <begin position="150"/>
        <end position="188"/>
    </location>
</feature>
<dbReference type="NCBIfam" id="NF012211">
    <property type="entry name" value="tand_rpt_95"/>
    <property type="match status" value="3"/>
</dbReference>
<dbReference type="Gene3D" id="2.60.40.3440">
    <property type="match status" value="2"/>
</dbReference>
<dbReference type="AlphaFoldDB" id="A0A6M0CMI6"/>
<dbReference type="SUPFAM" id="SSF49299">
    <property type="entry name" value="PKD domain"/>
    <property type="match status" value="3"/>
</dbReference>
<feature type="region of interest" description="Disordered" evidence="1">
    <location>
        <begin position="927"/>
        <end position="951"/>
    </location>
</feature>
<evidence type="ECO:0000313" key="4">
    <source>
        <dbReference type="Proteomes" id="UP000474296"/>
    </source>
</evidence>
<dbReference type="SMART" id="SM00089">
    <property type="entry name" value="PKD"/>
    <property type="match status" value="3"/>
</dbReference>
<dbReference type="GO" id="GO:0031410">
    <property type="term" value="C:cytoplasmic vesicle"/>
    <property type="evidence" value="ECO:0007669"/>
    <property type="project" value="TreeGrafter"/>
</dbReference>
<reference evidence="3 4" key="1">
    <citation type="submission" date="2020-01" db="EMBL/GenBank/DDBJ databases">
        <title>Spongiivirga citrea KCTC 32990T.</title>
        <authorList>
            <person name="Wang G."/>
        </authorList>
    </citation>
    <scope>NUCLEOTIDE SEQUENCE [LARGE SCALE GENOMIC DNA]</scope>
    <source>
        <strain evidence="3 4">KCTC 32990</strain>
    </source>
</reference>
<organism evidence="3 4">
    <name type="scientific">Spongiivirga citrea</name>
    <dbReference type="NCBI Taxonomy" id="1481457"/>
    <lineage>
        <taxon>Bacteria</taxon>
        <taxon>Pseudomonadati</taxon>
        <taxon>Bacteroidota</taxon>
        <taxon>Flavobacteriia</taxon>
        <taxon>Flavobacteriales</taxon>
        <taxon>Flavobacteriaceae</taxon>
        <taxon>Spongiivirga</taxon>
    </lineage>
</organism>
<dbReference type="Gene3D" id="2.60.40.2810">
    <property type="match status" value="1"/>
</dbReference>
<keyword evidence="4" id="KW-1185">Reference proteome</keyword>
<dbReference type="GO" id="GO:0016020">
    <property type="term" value="C:membrane"/>
    <property type="evidence" value="ECO:0007669"/>
    <property type="project" value="TreeGrafter"/>
</dbReference>
<gene>
    <name evidence="3" type="ORF">GWK10_18230</name>
</gene>
<dbReference type="InterPro" id="IPR029865">
    <property type="entry name" value="KIAA0319-like"/>
</dbReference>
<dbReference type="InterPro" id="IPR035986">
    <property type="entry name" value="PKD_dom_sf"/>
</dbReference>
<dbReference type="Pfam" id="PF22352">
    <property type="entry name" value="K319L-like_PKD"/>
    <property type="match status" value="2"/>
</dbReference>
<dbReference type="InterPro" id="IPR000601">
    <property type="entry name" value="PKD_dom"/>
</dbReference>
<dbReference type="Gene3D" id="2.60.40.10">
    <property type="entry name" value="Immunoglobulins"/>
    <property type="match status" value="4"/>
</dbReference>
<dbReference type="PANTHER" id="PTHR46182:SF2">
    <property type="entry name" value="FI19480P1"/>
    <property type="match status" value="1"/>
</dbReference>
<dbReference type="PANTHER" id="PTHR46182">
    <property type="entry name" value="FI19480P1"/>
    <property type="match status" value="1"/>
</dbReference>
<protein>
    <submittedName>
        <fullName evidence="3">Tandem-95 repeat protein</fullName>
    </submittedName>
</protein>
<dbReference type="EMBL" id="JAABOQ010000014">
    <property type="protein sequence ID" value="NER19155.1"/>
    <property type="molecule type" value="Genomic_DNA"/>
</dbReference>